<feature type="region of interest" description="Disordered" evidence="1">
    <location>
        <begin position="515"/>
        <end position="539"/>
    </location>
</feature>
<dbReference type="RefSeq" id="WP_189301734.1">
    <property type="nucleotide sequence ID" value="NZ_BMRP01000013.1"/>
</dbReference>
<dbReference type="PROSITE" id="PS00455">
    <property type="entry name" value="AMP_BINDING"/>
    <property type="match status" value="1"/>
</dbReference>
<dbReference type="Gene3D" id="3.40.50.12780">
    <property type="entry name" value="N-terminal domain of ligase-like"/>
    <property type="match status" value="1"/>
</dbReference>
<feature type="domain" description="AMP-dependent synthetase/ligase" evidence="2">
    <location>
        <begin position="16"/>
        <end position="360"/>
    </location>
</feature>
<feature type="domain" description="AMP-binding enzyme C-terminal" evidence="3">
    <location>
        <begin position="429"/>
        <end position="502"/>
    </location>
</feature>
<evidence type="ECO:0000259" key="3">
    <source>
        <dbReference type="Pfam" id="PF13193"/>
    </source>
</evidence>
<dbReference type="PANTHER" id="PTHR45527">
    <property type="entry name" value="NONRIBOSOMAL PEPTIDE SYNTHETASE"/>
    <property type="match status" value="1"/>
</dbReference>
<dbReference type="Proteomes" id="UP000654471">
    <property type="component" value="Unassembled WGS sequence"/>
</dbReference>
<evidence type="ECO:0000313" key="4">
    <source>
        <dbReference type="EMBL" id="GGU70003.1"/>
    </source>
</evidence>
<dbReference type="PANTHER" id="PTHR45527:SF1">
    <property type="entry name" value="FATTY ACID SYNTHASE"/>
    <property type="match status" value="1"/>
</dbReference>
<comment type="caution">
    <text evidence="4">The sequence shown here is derived from an EMBL/GenBank/DDBJ whole genome shotgun (WGS) entry which is preliminary data.</text>
</comment>
<dbReference type="Pfam" id="PF13193">
    <property type="entry name" value="AMP-binding_C"/>
    <property type="match status" value="1"/>
</dbReference>
<evidence type="ECO:0000256" key="1">
    <source>
        <dbReference type="SAM" id="MobiDB-lite"/>
    </source>
</evidence>
<evidence type="ECO:0000259" key="2">
    <source>
        <dbReference type="Pfam" id="PF00501"/>
    </source>
</evidence>
<dbReference type="InterPro" id="IPR020845">
    <property type="entry name" value="AMP-binding_CS"/>
</dbReference>
<dbReference type="InterPro" id="IPR000873">
    <property type="entry name" value="AMP-dep_synth/lig_dom"/>
</dbReference>
<dbReference type="SUPFAM" id="SSF56801">
    <property type="entry name" value="Acetyl-CoA synthetase-like"/>
    <property type="match status" value="1"/>
</dbReference>
<dbReference type="EMBL" id="BMRP01000013">
    <property type="protein sequence ID" value="GGU70003.1"/>
    <property type="molecule type" value="Genomic_DNA"/>
</dbReference>
<organism evidence="4 5">
    <name type="scientific">Streptomyces albospinus</name>
    <dbReference type="NCBI Taxonomy" id="285515"/>
    <lineage>
        <taxon>Bacteria</taxon>
        <taxon>Bacillati</taxon>
        <taxon>Actinomycetota</taxon>
        <taxon>Actinomycetes</taxon>
        <taxon>Kitasatosporales</taxon>
        <taxon>Streptomycetaceae</taxon>
        <taxon>Streptomyces</taxon>
    </lineage>
</organism>
<protein>
    <submittedName>
        <fullName evidence="4">Amino acid adenylation protein</fullName>
    </submittedName>
</protein>
<dbReference type="InterPro" id="IPR045851">
    <property type="entry name" value="AMP-bd_C_sf"/>
</dbReference>
<dbReference type="InterPro" id="IPR042099">
    <property type="entry name" value="ANL_N_sf"/>
</dbReference>
<sequence>MSTPPAAAPQTLYDWFAASAARHGTRPALEIGGIALTYTELATAAEALASRLRRDLGLGAPPRRIGLLAARTAVAYAGYLAIQRLGATAVPLGPAFPPERNAAIATAARLDAVLADSTADHADRLGTPALTLTDAELLALAPQPLPAIHPARPHDLAYILFTSGSTGVPKGVPIQHRNICAYLAQVVPRHAAGPGDRCSQTFELTFDPSVHDMFTAWGSGATLVVPTRGELLSPVRFINRRAITHWNSVPSAISLAHRLRALTPAALPTLRSSMFCGEPLTLGQADAWQQAAPHSTVENAYGPTELTVTCVTYRLPADRTAWPQPANGTVPIGTPHPDLQVLVHTGELCVRGPQRFPGYLDPAGNTGRFLAPDGSPYDPATPLTDAHWYRTGDRVGPLAGGPADEPPLVHLGRDDQQVQVHGYRVELGEVEAALRALPGVLDAAVLPRATPAGTELTAAYTTGAAPTGGDDLRTALRTRLPAYMVPATLTALDSLPLNANGKLDRVALADVLTGPVARRRAAESPPPAASRGRETPRGS</sequence>
<gene>
    <name evidence="4" type="ORF">GCM10010211_39510</name>
</gene>
<reference evidence="5" key="1">
    <citation type="journal article" date="2019" name="Int. J. Syst. Evol. Microbiol.">
        <title>The Global Catalogue of Microorganisms (GCM) 10K type strain sequencing project: providing services to taxonomists for standard genome sequencing and annotation.</title>
        <authorList>
            <consortium name="The Broad Institute Genomics Platform"/>
            <consortium name="The Broad Institute Genome Sequencing Center for Infectious Disease"/>
            <person name="Wu L."/>
            <person name="Ma J."/>
        </authorList>
    </citation>
    <scope>NUCLEOTIDE SEQUENCE [LARGE SCALE GENOMIC DNA]</scope>
    <source>
        <strain evidence="5">JCM 3399</strain>
    </source>
</reference>
<accession>A0ABQ2V7N4</accession>
<dbReference type="Gene3D" id="3.30.300.30">
    <property type="match status" value="1"/>
</dbReference>
<proteinExistence type="predicted"/>
<evidence type="ECO:0000313" key="5">
    <source>
        <dbReference type="Proteomes" id="UP000654471"/>
    </source>
</evidence>
<name>A0ABQ2V7N4_9ACTN</name>
<dbReference type="InterPro" id="IPR025110">
    <property type="entry name" value="AMP-bd_C"/>
</dbReference>
<keyword evidence="5" id="KW-1185">Reference proteome</keyword>
<dbReference type="Pfam" id="PF00501">
    <property type="entry name" value="AMP-binding"/>
    <property type="match status" value="1"/>
</dbReference>